<dbReference type="SUPFAM" id="SSF48726">
    <property type="entry name" value="Immunoglobulin"/>
    <property type="match status" value="1"/>
</dbReference>
<comment type="caution">
    <text evidence="2">The sequence shown here is derived from an EMBL/GenBank/DDBJ whole genome shotgun (WGS) entry which is preliminary data.</text>
</comment>
<sequence>MIISNDKYHMNEINSSAYSVQMRLVVRSIQRSDLGGYKCISKNSIGDAEGNIRLYGEILQYCESNFRIEIYKNPQVELPFRKNREEEDRSARSEESNDVRSSSQGSLREGEPRAEDAVFPGGRAAPAHPVSAVLVLTAVYAAC</sequence>
<reference evidence="2 3" key="1">
    <citation type="journal article" date="2019" name="Commun. Biol.">
        <title>The bagworm genome reveals a unique fibroin gene that provides high tensile strength.</title>
        <authorList>
            <person name="Kono N."/>
            <person name="Nakamura H."/>
            <person name="Ohtoshi R."/>
            <person name="Tomita M."/>
            <person name="Numata K."/>
            <person name="Arakawa K."/>
        </authorList>
    </citation>
    <scope>NUCLEOTIDE SEQUENCE [LARGE SCALE GENOMIC DNA]</scope>
</reference>
<dbReference type="Gene3D" id="2.60.40.10">
    <property type="entry name" value="Immunoglobulins"/>
    <property type="match status" value="1"/>
</dbReference>
<dbReference type="InterPro" id="IPR013783">
    <property type="entry name" value="Ig-like_fold"/>
</dbReference>
<evidence type="ECO:0000313" key="3">
    <source>
        <dbReference type="Proteomes" id="UP000299102"/>
    </source>
</evidence>
<keyword evidence="3" id="KW-1185">Reference proteome</keyword>
<dbReference type="STRING" id="151549.A0A4C1W207"/>
<dbReference type="AlphaFoldDB" id="A0A4C1W207"/>
<accession>A0A4C1W207</accession>
<organism evidence="2 3">
    <name type="scientific">Eumeta variegata</name>
    <name type="common">Bagworm moth</name>
    <name type="synonym">Eumeta japonica</name>
    <dbReference type="NCBI Taxonomy" id="151549"/>
    <lineage>
        <taxon>Eukaryota</taxon>
        <taxon>Metazoa</taxon>
        <taxon>Ecdysozoa</taxon>
        <taxon>Arthropoda</taxon>
        <taxon>Hexapoda</taxon>
        <taxon>Insecta</taxon>
        <taxon>Pterygota</taxon>
        <taxon>Neoptera</taxon>
        <taxon>Endopterygota</taxon>
        <taxon>Lepidoptera</taxon>
        <taxon>Glossata</taxon>
        <taxon>Ditrysia</taxon>
        <taxon>Tineoidea</taxon>
        <taxon>Psychidae</taxon>
        <taxon>Oiketicinae</taxon>
        <taxon>Eumeta</taxon>
    </lineage>
</organism>
<feature type="compositionally biased region" description="Basic and acidic residues" evidence="1">
    <location>
        <begin position="79"/>
        <end position="98"/>
    </location>
</feature>
<dbReference type="OrthoDB" id="10012075at2759"/>
<gene>
    <name evidence="2" type="ORF">EVAR_86741_1</name>
</gene>
<name>A0A4C1W207_EUMVA</name>
<evidence type="ECO:0008006" key="4">
    <source>
        <dbReference type="Google" id="ProtNLM"/>
    </source>
</evidence>
<dbReference type="EMBL" id="BGZK01000454">
    <property type="protein sequence ID" value="GBP44519.1"/>
    <property type="molecule type" value="Genomic_DNA"/>
</dbReference>
<evidence type="ECO:0000256" key="1">
    <source>
        <dbReference type="SAM" id="MobiDB-lite"/>
    </source>
</evidence>
<dbReference type="Proteomes" id="UP000299102">
    <property type="component" value="Unassembled WGS sequence"/>
</dbReference>
<feature type="region of interest" description="Disordered" evidence="1">
    <location>
        <begin position="79"/>
        <end position="123"/>
    </location>
</feature>
<evidence type="ECO:0000313" key="2">
    <source>
        <dbReference type="EMBL" id="GBP44519.1"/>
    </source>
</evidence>
<proteinExistence type="predicted"/>
<dbReference type="InterPro" id="IPR036179">
    <property type="entry name" value="Ig-like_dom_sf"/>
</dbReference>
<protein>
    <recommendedName>
        <fullName evidence="4">Immunoglobulin I-set domain-containing protein</fullName>
    </recommendedName>
</protein>